<evidence type="ECO:0000313" key="4">
    <source>
        <dbReference type="EMBL" id="PIW66785.1"/>
    </source>
</evidence>
<evidence type="ECO:0000313" key="5">
    <source>
        <dbReference type="Proteomes" id="UP000231267"/>
    </source>
</evidence>
<dbReference type="PROSITE" id="PS50126">
    <property type="entry name" value="S1"/>
    <property type="match status" value="1"/>
</dbReference>
<evidence type="ECO:0000256" key="1">
    <source>
        <dbReference type="SAM" id="MobiDB-lite"/>
    </source>
</evidence>
<proteinExistence type="predicted"/>
<dbReference type="SUPFAM" id="SSF55874">
    <property type="entry name" value="ATPase domain of HSP90 chaperone/DNA topoisomerase II/histidine kinase"/>
    <property type="match status" value="1"/>
</dbReference>
<dbReference type="PROSITE" id="PS50109">
    <property type="entry name" value="HIS_KIN"/>
    <property type="match status" value="1"/>
</dbReference>
<organism evidence="4 5">
    <name type="scientific">Candidatus Taenaricola geysiri</name>
    <dbReference type="NCBI Taxonomy" id="1974752"/>
    <lineage>
        <taxon>Bacteria</taxon>
        <taxon>Pseudomonadati</taxon>
        <taxon>Candidatus Omnitrophota</taxon>
        <taxon>Candidatus Taenaricola</taxon>
    </lineage>
</organism>
<feature type="region of interest" description="Disordered" evidence="1">
    <location>
        <begin position="83"/>
        <end position="103"/>
    </location>
</feature>
<dbReference type="InterPro" id="IPR036890">
    <property type="entry name" value="HATPase_C_sf"/>
</dbReference>
<comment type="caution">
    <text evidence="4">The sequence shown here is derived from an EMBL/GenBank/DDBJ whole genome shotgun (WGS) entry which is preliminary data.</text>
</comment>
<protein>
    <recommendedName>
        <fullName evidence="6">Histidine kinase domain-containing protein</fullName>
    </recommendedName>
</protein>
<reference evidence="4 5" key="1">
    <citation type="submission" date="2017-09" db="EMBL/GenBank/DDBJ databases">
        <title>Depth-based differentiation of microbial function through sediment-hosted aquifers and enrichment of novel symbionts in the deep terrestrial subsurface.</title>
        <authorList>
            <person name="Probst A.J."/>
            <person name="Ladd B."/>
            <person name="Jarett J.K."/>
            <person name="Geller-Mcgrath D.E."/>
            <person name="Sieber C.M."/>
            <person name="Emerson J.B."/>
            <person name="Anantharaman K."/>
            <person name="Thomas B.C."/>
            <person name="Malmstrom R."/>
            <person name="Stieglmeier M."/>
            <person name="Klingl A."/>
            <person name="Woyke T."/>
            <person name="Ryan C.M."/>
            <person name="Banfield J.F."/>
        </authorList>
    </citation>
    <scope>NUCLEOTIDE SEQUENCE [LARGE SCALE GENOMIC DNA]</scope>
    <source>
        <strain evidence="4">CG12_big_fil_rev_8_21_14_0_65_43_15</strain>
    </source>
</reference>
<feature type="domain" description="S1 motif" evidence="3">
    <location>
        <begin position="527"/>
        <end position="608"/>
    </location>
</feature>
<dbReference type="InterPro" id="IPR003594">
    <property type="entry name" value="HATPase_dom"/>
</dbReference>
<dbReference type="Gene3D" id="2.40.50.140">
    <property type="entry name" value="Nucleic acid-binding proteins"/>
    <property type="match status" value="1"/>
</dbReference>
<evidence type="ECO:0000259" key="3">
    <source>
        <dbReference type="PROSITE" id="PS50126"/>
    </source>
</evidence>
<dbReference type="InterPro" id="IPR005467">
    <property type="entry name" value="His_kinase_dom"/>
</dbReference>
<evidence type="ECO:0008006" key="6">
    <source>
        <dbReference type="Google" id="ProtNLM"/>
    </source>
</evidence>
<feature type="compositionally biased region" description="Basic and acidic residues" evidence="1">
    <location>
        <begin position="87"/>
        <end position="100"/>
    </location>
</feature>
<accession>A0A2J0LG19</accession>
<dbReference type="Pfam" id="PF02518">
    <property type="entry name" value="HATPase_c"/>
    <property type="match status" value="1"/>
</dbReference>
<gene>
    <name evidence="4" type="ORF">COW11_01450</name>
</gene>
<evidence type="ECO:0000259" key="2">
    <source>
        <dbReference type="PROSITE" id="PS50109"/>
    </source>
</evidence>
<dbReference type="SUPFAM" id="SSF50249">
    <property type="entry name" value="Nucleic acid-binding proteins"/>
    <property type="match status" value="1"/>
</dbReference>
<dbReference type="SMART" id="SM00387">
    <property type="entry name" value="HATPase_c"/>
    <property type="match status" value="1"/>
</dbReference>
<dbReference type="InterPro" id="IPR012340">
    <property type="entry name" value="NA-bd_OB-fold"/>
</dbReference>
<dbReference type="Proteomes" id="UP000231267">
    <property type="component" value="Unassembled WGS sequence"/>
</dbReference>
<dbReference type="GO" id="GO:0003676">
    <property type="term" value="F:nucleic acid binding"/>
    <property type="evidence" value="ECO:0007669"/>
    <property type="project" value="InterPro"/>
</dbReference>
<feature type="domain" description="Histidine kinase" evidence="2">
    <location>
        <begin position="1578"/>
        <end position="1808"/>
    </location>
</feature>
<dbReference type="EMBL" id="PFGP01000029">
    <property type="protein sequence ID" value="PIW66785.1"/>
    <property type="molecule type" value="Genomic_DNA"/>
</dbReference>
<sequence length="2004" mass="222568">MKNKLIKIIAIIILHAFCITQLGLAAPSGRYNLRGCNGNIRVKAAGESSTAGAVANALGREPAAAAKAGGFDMEGVKARIEKRKRAKLEEQEQSPKDKPPAEPYRLTIFDSSETWFPLAIFGIPILTVIAFAAYYRIFDYMISITVDTARAADAASAANSNGRQGRGKVYTVGEAKAMLLKMGLGRNAVRSSFVVHFERERHSLGSLTIESKKLGLDKLLNKIAAGTGYVVYTRKGVGGRDIRFLTPTDSKIMVMHAQAADAAARGDGDYDDEDWASHIDEHVLPEGKIVVVNFTRWEAPEVGRPRHDRRPKSERDRDRKTVRHTQRPVRTAIVSEQETGIEGPLIGRYPGGITTVGHFAAKVIYADNGEIAFEFFKVGVSVFGEEQAQRITEMLRNLHSAGSVFDVEIADVNKGGFLCKFVEKGEGMEQPRVCDQPLLFLPASHSPLSGVPWGLHRDTTARSWIGRRIKVVFIPESGAFETKYTAGGKMQVYPPVSFNIVQEREKPRFLAELQAEVNASKETGKLNVKRTGTVKTIIPFEKGGFGIFVELMPGIDAMCHSSEASWAAANNIQDITEAGLVAGTELDFVVLPDSTFEGEKPRIKISRKRCVPDPAQEFLEKVRMHDAPKREGLVTRITSKGMAIVKIDTDEGAFEGITLNTSSFPEIHQGSAVEIAIVRIEPDTKDRYGDPNAFHVILKIEGFVPDKNIKDMAERLLGDDWWDELSELVPFLEKASSSDLILFIRELLLEIPNDDMDIFQEIYERLVTIGNRISKQTNMTSEFLRLANQRGFGDTNSAGDTVDIDNAAKDFENYPNQLLMIDEFCPQLRDLWCAAVLKAIKDNNGVLRESEDVEEKLLKGIPVSHSTIRTAVEYLILKQYIIHSVLPVTIFDVLGDSGCEDLKKFIDTLRSCREGKMKISDRFNLAKNGGPAALESKIRRIAIINEIKSTAGDSSIEGQINVSLLRSEIASYGLNIPCSAEDIRVEVDAMIEKDVLSIKDRLNTKEDYSGFVVADSAPVFEGFEDMLKNARGLIIEIRKIRLEDTVVGILTPSRQDILEGLARMAKNRKAELNAFEQRLCYVKSVIAAIKDISAPAIDDARLESASSFILGIKPYHFGLDGRIENGNGTDAEYAVFIDIERRAQNKDSGGSGVTLEQEISVLKSFEPVADYLLLYNSLFLISVKVASKKLSNIDPNIFDKAFKVKPSNADETLQQLREYAGETKGAEGTDIYSGFYGLWITLNKMIEDFESNAEEFSGYRYAVGNFTDGSLWISFEGEIPVEKECLPRTKHNTYTLAAAVGIKEVADEFNAAYEGSGFNEAVRDTEQNVGSIFYIDTISDSRYMLAQAFFAMRAGLPCVLLAENENIKTKLLEAAKVFSYMNEDMIAYELGNSPKAIQSAMRKLFEINSDINNFNYNTLNLSSSEGIALLNDWLKDNYPGQSKTFTQPSGVIQTGTRWQNYFADMGLTGFGTINEREKEAIGKALEFAQCALDAPPKEVVDIVALIHDVLQPMTSLYGWLAFLKTTLKDGADSAEIGEFNRVFGLMDDIVEMQKNRARPYYVCRKYGEWEKMINDGNALKEEIKQAYTAVCDYLNEKPDRLRKIANSTVFDDYQESFDHDFSDAALEFANSGLEMLDNYNIEDIEITEFLEKYFTAIGKDFSDKDIDIEIEIPQGKFFVRASYGGLRRILSNIITNIPRYVSADDGAKHFVKIRLKSVDGQILIEIEDNAGGIRKPEMLELALDPETKTQTKRIFIRGTSTEDTSMPLQRGNGLATARFFALKFGGDIDVSTKQGVGTTFTIKLQTVAAAGGIGYENLQEAKEMLKASELERHSPEGNIICVISPEVALGNAEHAGIGLAIAVSDEEQKDIFFLATSDEEVKKLQSLGILRKHIIEADDLEDAFNAVWLSAGRLFTSRGLMDRRAETYVQLICVQAESIKIKPWQYGTSPDIRYKIINLNEIEKEVPGTLRSILKDNGLKININNDPTAAQKALKLAHEALWGV</sequence>
<feature type="compositionally biased region" description="Basic and acidic residues" evidence="1">
    <location>
        <begin position="302"/>
        <end position="319"/>
    </location>
</feature>
<dbReference type="InterPro" id="IPR003029">
    <property type="entry name" value="S1_domain"/>
</dbReference>
<name>A0A2J0LG19_9BACT</name>
<dbReference type="Gene3D" id="3.30.565.10">
    <property type="entry name" value="Histidine kinase-like ATPase, C-terminal domain"/>
    <property type="match status" value="1"/>
</dbReference>
<feature type="region of interest" description="Disordered" evidence="1">
    <location>
        <begin position="302"/>
        <end position="325"/>
    </location>
</feature>